<feature type="domain" description="Ricin B lectin" evidence="1">
    <location>
        <begin position="134"/>
        <end position="212"/>
    </location>
</feature>
<reference evidence="2 3" key="1">
    <citation type="submission" date="2019-04" db="EMBL/GenBank/DDBJ databases">
        <title>Sphingobacterium olei sp. nov., isolated from oil-contaminated soil.</title>
        <authorList>
            <person name="Liu B."/>
        </authorList>
    </citation>
    <scope>NUCLEOTIDE SEQUENCE [LARGE SCALE GENOMIC DNA]</scope>
    <source>
        <strain evidence="2 3">HAL-9</strain>
    </source>
</reference>
<name>A0A4U0P3Q5_9SPHI</name>
<evidence type="ECO:0000313" key="3">
    <source>
        <dbReference type="Proteomes" id="UP000306808"/>
    </source>
</evidence>
<proteinExistence type="predicted"/>
<evidence type="ECO:0000313" key="2">
    <source>
        <dbReference type="EMBL" id="TJZ62001.1"/>
    </source>
</evidence>
<sequence length="595" mass="66312">MHANMEINSLLKDLDQVLVKVTSDANLGALKPIIEISDDATIRPASGEIIDVSANKTVTYTVTSASGQRREWKVEFAVYDSEISEYDTYSISSILNGRVMQIAGDNNFNEKYVEDAGVDVGNSDITNGKNLQRWQEWDIIYHATEEDIKYYKFRNLHSGKFLTAGAAAGEQLKQKRAPATSLDAQLWKIAEINQTGKYEISNKTNGLYVSMTSTPDKVYITQEPKADDDRQKWDIVKLSKDSYRDDDVCHFFERTTGSVAFDQGNSIPLSDGRVLWVTQDAWHHGSMAPNGNLYGNHFISYTNSIIIQPSNDDWNPAAPMMTADGRSNGGVGNLIPKYPGKTWSWPGAGVEIDNVVYIHNTEGEGLGSENDHQSLYKLTPISSTHWQTERTTPAGLTASEKLMRFANGMVKANDGYVYVYGSRSIPESFGYNTYLHVSRFPQDDPQNWTFWNGSAWVATASTVSTAHVNTGMGTNYVSYLNGKYIHLTMDQGFYCGISSINMYISTASSPIGPFTPKKLVHTFTEFYKGQNARVYTPLIHTSSDNGKDELLVTYSMNFGACVDTGDGAIKESDGNYDPYYYRVKGVRIPYAMFDL</sequence>
<dbReference type="Pfam" id="PF14200">
    <property type="entry name" value="RicinB_lectin_2"/>
    <property type="match status" value="1"/>
</dbReference>
<dbReference type="Gene3D" id="2.80.10.50">
    <property type="match status" value="1"/>
</dbReference>
<dbReference type="Gene3D" id="2.60.40.2340">
    <property type="match status" value="1"/>
</dbReference>
<keyword evidence="3" id="KW-1185">Reference proteome</keyword>
<dbReference type="AlphaFoldDB" id="A0A4U0P3Q5"/>
<dbReference type="CDD" id="cd00161">
    <property type="entry name" value="beta-trefoil_Ricin-like"/>
    <property type="match status" value="1"/>
</dbReference>
<gene>
    <name evidence="2" type="ORF">FAZ15_05675</name>
</gene>
<dbReference type="SUPFAM" id="SSF50370">
    <property type="entry name" value="Ricin B-like lectins"/>
    <property type="match status" value="1"/>
</dbReference>
<evidence type="ECO:0000259" key="1">
    <source>
        <dbReference type="Pfam" id="PF14200"/>
    </source>
</evidence>
<dbReference type="OrthoDB" id="9765957at2"/>
<dbReference type="Proteomes" id="UP000306808">
    <property type="component" value="Unassembled WGS sequence"/>
</dbReference>
<protein>
    <recommendedName>
        <fullName evidence="1">Ricin B lectin domain-containing protein</fullName>
    </recommendedName>
</protein>
<dbReference type="EMBL" id="SUME01000002">
    <property type="protein sequence ID" value="TJZ62001.1"/>
    <property type="molecule type" value="Genomic_DNA"/>
</dbReference>
<accession>A0A4U0P3Q5</accession>
<organism evidence="2 3">
    <name type="scientific">Sphingobacterium olei</name>
    <dbReference type="NCBI Taxonomy" id="2571155"/>
    <lineage>
        <taxon>Bacteria</taxon>
        <taxon>Pseudomonadati</taxon>
        <taxon>Bacteroidota</taxon>
        <taxon>Sphingobacteriia</taxon>
        <taxon>Sphingobacteriales</taxon>
        <taxon>Sphingobacteriaceae</taxon>
        <taxon>Sphingobacterium</taxon>
    </lineage>
</organism>
<comment type="caution">
    <text evidence="2">The sequence shown here is derived from an EMBL/GenBank/DDBJ whole genome shotgun (WGS) entry which is preliminary data.</text>
</comment>
<dbReference type="InterPro" id="IPR000772">
    <property type="entry name" value="Ricin_B_lectin"/>
</dbReference>
<dbReference type="InterPro" id="IPR035992">
    <property type="entry name" value="Ricin_B-like_lectins"/>
</dbReference>